<name>A0A3E2ERS8_9ACTN</name>
<dbReference type="EMBL" id="WPOO01000001">
    <property type="protein sequence ID" value="MVN57901.1"/>
    <property type="molecule type" value="Genomic_DNA"/>
</dbReference>
<sequence length="186" mass="18654">MAKTSKTPKAPKSFKSYALNKCLIGYGVVNGIINAAIFAGINAGAPDAMFGMHDIVHDLAFTGLLLGMLLFACVVPLTRMDLRKGVFSLPGAAGGAFPLVSSSYAVSILGVGALAAVVMTGAGALLSLALPAAGATVTGMMFLKGLVCALGGAVAGWFTISFVVRGQQKADEVAAAMASKTAEAAL</sequence>
<gene>
    <name evidence="1" type="ORF">GO707_01410</name>
</gene>
<dbReference type="GeneID" id="62677762"/>
<comment type="caution">
    <text evidence="1">The sequence shown here is derived from an EMBL/GenBank/DDBJ whole genome shotgun (WGS) entry which is preliminary data.</text>
</comment>
<accession>A0A3E2ERS8</accession>
<dbReference type="STRING" id="1384484.AEQU_1155"/>
<evidence type="ECO:0000313" key="1">
    <source>
        <dbReference type="EMBL" id="MVN57901.1"/>
    </source>
</evidence>
<proteinExistence type="predicted"/>
<dbReference type="RefSeq" id="WP_022740013.1">
    <property type="nucleotide sequence ID" value="NZ_WPOO01000001.1"/>
</dbReference>
<organism evidence="1 2">
    <name type="scientific">Adlercreutzia rubneri</name>
    <dbReference type="NCBI Taxonomy" id="2916441"/>
    <lineage>
        <taxon>Bacteria</taxon>
        <taxon>Bacillati</taxon>
        <taxon>Actinomycetota</taxon>
        <taxon>Coriobacteriia</taxon>
        <taxon>Eggerthellales</taxon>
        <taxon>Eggerthellaceae</taxon>
        <taxon>Adlercreutzia</taxon>
    </lineage>
</organism>
<dbReference type="AlphaFoldDB" id="A0A3E2ERS8"/>
<dbReference type="OrthoDB" id="3177408at2"/>
<evidence type="ECO:0000313" key="2">
    <source>
        <dbReference type="Proteomes" id="UP000488839"/>
    </source>
</evidence>
<keyword evidence="2" id="KW-1185">Reference proteome</keyword>
<dbReference type="Proteomes" id="UP000488839">
    <property type="component" value="Unassembled WGS sequence"/>
</dbReference>
<protein>
    <submittedName>
        <fullName evidence="1">Uncharacterized protein</fullName>
    </submittedName>
</protein>
<reference evidence="1 2" key="1">
    <citation type="submission" date="2019-11" db="EMBL/GenBank/DDBJ databases">
        <title>Whole genome shotgun sequencing (WGS) data from Adlercreutzia equolifaciens ResAG-91, Eggerthella lenta MRI-F36, MRI-F37, MRI-F40, ResAG-49, ResAG-88, ResAG-121, ResAG-145, and Gordonibacter sp. ResAG-5, ResAG-26, ResAG-43, ResAG-50, ResAG-59.</title>
        <authorList>
            <person name="Stoll D.A."/>
            <person name="Danylec N."/>
            <person name="Franz C.M.A.P."/>
            <person name="Huch M."/>
        </authorList>
    </citation>
    <scope>NUCLEOTIDE SEQUENCE [LARGE SCALE GENOMIC DNA]</scope>
    <source>
        <strain evidence="1 2">ResAG-91</strain>
    </source>
</reference>